<dbReference type="GO" id="GO:0005739">
    <property type="term" value="C:mitochondrion"/>
    <property type="evidence" value="ECO:0007669"/>
    <property type="project" value="TreeGrafter"/>
</dbReference>
<comment type="function">
    <text evidence="5 7">Removes the formyl group from the N-terminal Met of newly synthesized proteins.</text>
</comment>
<keyword evidence="3 7" id="KW-0378">Hydrolase</keyword>
<proteinExistence type="inferred from homology"/>
<dbReference type="GO" id="GO:0042586">
    <property type="term" value="F:peptide deformylase activity"/>
    <property type="evidence" value="ECO:0007669"/>
    <property type="project" value="UniProtKB-EC"/>
</dbReference>
<dbReference type="Pfam" id="PF01327">
    <property type="entry name" value="Pep_deformylase"/>
    <property type="match status" value="1"/>
</dbReference>
<dbReference type="InParanoid" id="A0A1W4WYC2"/>
<dbReference type="HAMAP" id="MF_00163">
    <property type="entry name" value="Pep_deformylase"/>
    <property type="match status" value="1"/>
</dbReference>
<evidence type="ECO:0000256" key="1">
    <source>
        <dbReference type="ARBA" id="ARBA00010759"/>
    </source>
</evidence>
<evidence type="ECO:0000256" key="6">
    <source>
        <dbReference type="ARBA" id="ARBA00048875"/>
    </source>
</evidence>
<dbReference type="GeneID" id="108739435"/>
<reference evidence="9" key="1">
    <citation type="submission" date="2025-08" db="UniProtKB">
        <authorList>
            <consortium name="RefSeq"/>
        </authorList>
    </citation>
    <scope>IDENTIFICATION</scope>
    <source>
        <tissue evidence="9">Entire body</tissue>
    </source>
</reference>
<dbReference type="AlphaFoldDB" id="A0A1W4WYC2"/>
<dbReference type="PANTHER" id="PTHR10458:SF2">
    <property type="entry name" value="PEPTIDE DEFORMYLASE, MITOCHONDRIAL"/>
    <property type="match status" value="1"/>
</dbReference>
<sequence>MQLKIFKRGISYHKLVSWYSGLIKKNSPAPPYIHVTQIGDPILRHVAEPVATEILKTPEIQNIIACLKYTLKKYKSVGLSAPQIGSAYRICVVQFSKEHLNAYTQQEQKQKEMYELPLMVLVNPELKITNFNTVTFPEACESIKGFWSNVPRFRAVEVKAFDENGEQINFKVNGWNARIIQHEVDHLNGKLYTDIMDRKSLTCSCWQVVNERRGKITLPYFPD</sequence>
<evidence type="ECO:0000313" key="8">
    <source>
        <dbReference type="Proteomes" id="UP000192223"/>
    </source>
</evidence>
<dbReference type="PANTHER" id="PTHR10458">
    <property type="entry name" value="PEPTIDE DEFORMYLASE"/>
    <property type="match status" value="1"/>
</dbReference>
<evidence type="ECO:0000256" key="2">
    <source>
        <dbReference type="ARBA" id="ARBA00022723"/>
    </source>
</evidence>
<comment type="similarity">
    <text evidence="1 7">Belongs to the polypeptide deformylase family.</text>
</comment>
<organism evidence="8 9">
    <name type="scientific">Agrilus planipennis</name>
    <name type="common">Emerald ash borer</name>
    <name type="synonym">Agrilus marcopoli</name>
    <dbReference type="NCBI Taxonomy" id="224129"/>
    <lineage>
        <taxon>Eukaryota</taxon>
        <taxon>Metazoa</taxon>
        <taxon>Ecdysozoa</taxon>
        <taxon>Arthropoda</taxon>
        <taxon>Hexapoda</taxon>
        <taxon>Insecta</taxon>
        <taxon>Pterygota</taxon>
        <taxon>Neoptera</taxon>
        <taxon>Endopterygota</taxon>
        <taxon>Coleoptera</taxon>
        <taxon>Polyphaga</taxon>
        <taxon>Elateriformia</taxon>
        <taxon>Buprestoidea</taxon>
        <taxon>Buprestidae</taxon>
        <taxon>Agrilinae</taxon>
        <taxon>Agrilus</taxon>
    </lineage>
</organism>
<comment type="catalytic activity">
    <reaction evidence="6 7">
        <text>N-terminal N-formyl-L-methionyl-[peptide] + H2O = N-terminal L-methionyl-[peptide] + formate</text>
        <dbReference type="Rhea" id="RHEA:24420"/>
        <dbReference type="Rhea" id="RHEA-COMP:10639"/>
        <dbReference type="Rhea" id="RHEA-COMP:10640"/>
        <dbReference type="ChEBI" id="CHEBI:15377"/>
        <dbReference type="ChEBI" id="CHEBI:15740"/>
        <dbReference type="ChEBI" id="CHEBI:49298"/>
        <dbReference type="ChEBI" id="CHEBI:64731"/>
        <dbReference type="EC" id="3.5.1.88"/>
    </reaction>
</comment>
<accession>A0A1W4WYC2</accession>
<dbReference type="PRINTS" id="PR01576">
    <property type="entry name" value="PDEFORMYLASE"/>
</dbReference>
<evidence type="ECO:0000256" key="7">
    <source>
        <dbReference type="RuleBase" id="RU362111"/>
    </source>
</evidence>
<name>A0A1W4WYC2_AGRPL</name>
<dbReference type="FunFam" id="3.90.45.10:FF:000003">
    <property type="entry name" value="Peptide deformylase"/>
    <property type="match status" value="1"/>
</dbReference>
<gene>
    <name evidence="9" type="primary">LOC108739435</name>
</gene>
<dbReference type="GO" id="GO:0006412">
    <property type="term" value="P:translation"/>
    <property type="evidence" value="ECO:0007669"/>
    <property type="project" value="UniProtKB-KW"/>
</dbReference>
<dbReference type="InterPro" id="IPR036821">
    <property type="entry name" value="Peptide_deformylase_sf"/>
</dbReference>
<dbReference type="KEGG" id="apln:108739435"/>
<dbReference type="OrthoDB" id="276063at2759"/>
<dbReference type="NCBIfam" id="NF001159">
    <property type="entry name" value="PRK00150.1-3"/>
    <property type="match status" value="1"/>
</dbReference>
<dbReference type="SUPFAM" id="SSF56420">
    <property type="entry name" value="Peptide deformylase"/>
    <property type="match status" value="1"/>
</dbReference>
<dbReference type="Gene3D" id="3.90.45.10">
    <property type="entry name" value="Peptide deformylase"/>
    <property type="match status" value="1"/>
</dbReference>
<dbReference type="CDD" id="cd00487">
    <property type="entry name" value="Pep_deformylase"/>
    <property type="match status" value="1"/>
</dbReference>
<evidence type="ECO:0000256" key="5">
    <source>
        <dbReference type="ARBA" id="ARBA00037114"/>
    </source>
</evidence>
<evidence type="ECO:0000256" key="3">
    <source>
        <dbReference type="ARBA" id="ARBA00022801"/>
    </source>
</evidence>
<dbReference type="EC" id="3.5.1.88" evidence="7"/>
<dbReference type="InterPro" id="IPR023635">
    <property type="entry name" value="Peptide_deformylase"/>
</dbReference>
<evidence type="ECO:0000256" key="4">
    <source>
        <dbReference type="ARBA" id="ARBA00022917"/>
    </source>
</evidence>
<dbReference type="FunCoup" id="A0A1W4WYC2">
    <property type="interactions" value="576"/>
</dbReference>
<dbReference type="Proteomes" id="UP000192223">
    <property type="component" value="Unplaced"/>
</dbReference>
<keyword evidence="4 7" id="KW-0648">Protein biosynthesis</keyword>
<keyword evidence="2 7" id="KW-0479">Metal-binding</keyword>
<dbReference type="GO" id="GO:0046872">
    <property type="term" value="F:metal ion binding"/>
    <property type="evidence" value="ECO:0007669"/>
    <property type="project" value="UniProtKB-KW"/>
</dbReference>
<dbReference type="PIRSF" id="PIRSF004749">
    <property type="entry name" value="Pep_def"/>
    <property type="match status" value="1"/>
</dbReference>
<dbReference type="RefSeq" id="XP_018328876.1">
    <property type="nucleotide sequence ID" value="XM_018473374.1"/>
</dbReference>
<protein>
    <recommendedName>
        <fullName evidence="7">Peptide deformylase</fullName>
        <ecNumber evidence="7">3.5.1.88</ecNumber>
    </recommendedName>
</protein>
<keyword evidence="8" id="KW-1185">Reference proteome</keyword>
<dbReference type="STRING" id="224129.A0A1W4WYC2"/>
<evidence type="ECO:0000313" key="9">
    <source>
        <dbReference type="RefSeq" id="XP_018328876.1"/>
    </source>
</evidence>